<dbReference type="InterPro" id="IPR041567">
    <property type="entry name" value="COI1_F-box"/>
</dbReference>
<dbReference type="InParanoid" id="A0A2P5EFD6"/>
<keyword evidence="3" id="KW-1185">Reference proteome</keyword>
<evidence type="ECO:0000313" key="2">
    <source>
        <dbReference type="EMBL" id="PON84259.1"/>
    </source>
</evidence>
<dbReference type="AlphaFoldDB" id="A0A2P5EFD6"/>
<name>A0A2P5EFD6_TREOI</name>
<evidence type="ECO:0000313" key="3">
    <source>
        <dbReference type="Proteomes" id="UP000237000"/>
    </source>
</evidence>
<dbReference type="EMBL" id="JXTC01000166">
    <property type="protein sequence ID" value="PON84259.1"/>
    <property type="molecule type" value="Genomic_DNA"/>
</dbReference>
<feature type="domain" description="COI1 F-box" evidence="1">
    <location>
        <begin position="1"/>
        <end position="25"/>
    </location>
</feature>
<dbReference type="OrthoDB" id="423607at2759"/>
<dbReference type="Gene3D" id="1.20.1280.50">
    <property type="match status" value="1"/>
</dbReference>
<sequence>MPYIHNPKDRDAVSLVCCRWYKLDTFMPKHVAIALYYTTTPDRLRSHFGYLESLKFNRKSRASMFNLISEDWGGCELEALKIDKLSLRSKPI</sequence>
<comment type="caution">
    <text evidence="2">The sequence shown here is derived from an EMBL/GenBank/DDBJ whole genome shotgun (WGS) entry which is preliminary data.</text>
</comment>
<organism evidence="2 3">
    <name type="scientific">Trema orientale</name>
    <name type="common">Charcoal tree</name>
    <name type="synonym">Celtis orientalis</name>
    <dbReference type="NCBI Taxonomy" id="63057"/>
    <lineage>
        <taxon>Eukaryota</taxon>
        <taxon>Viridiplantae</taxon>
        <taxon>Streptophyta</taxon>
        <taxon>Embryophyta</taxon>
        <taxon>Tracheophyta</taxon>
        <taxon>Spermatophyta</taxon>
        <taxon>Magnoliopsida</taxon>
        <taxon>eudicotyledons</taxon>
        <taxon>Gunneridae</taxon>
        <taxon>Pentapetalae</taxon>
        <taxon>rosids</taxon>
        <taxon>fabids</taxon>
        <taxon>Rosales</taxon>
        <taxon>Cannabaceae</taxon>
        <taxon>Trema</taxon>
    </lineage>
</organism>
<protein>
    <recommendedName>
        <fullName evidence="1">COI1 F-box domain-containing protein</fullName>
    </recommendedName>
</protein>
<dbReference type="Gene3D" id="3.80.10.10">
    <property type="entry name" value="Ribonuclease Inhibitor"/>
    <property type="match status" value="1"/>
</dbReference>
<evidence type="ECO:0000259" key="1">
    <source>
        <dbReference type="Pfam" id="PF18511"/>
    </source>
</evidence>
<proteinExistence type="predicted"/>
<dbReference type="Proteomes" id="UP000237000">
    <property type="component" value="Unassembled WGS sequence"/>
</dbReference>
<accession>A0A2P5EFD6</accession>
<reference evidence="3" key="1">
    <citation type="submission" date="2016-06" db="EMBL/GenBank/DDBJ databases">
        <title>Parallel loss of symbiosis genes in relatives of nitrogen-fixing non-legume Parasponia.</title>
        <authorList>
            <person name="Van Velzen R."/>
            <person name="Holmer R."/>
            <person name="Bu F."/>
            <person name="Rutten L."/>
            <person name="Van Zeijl A."/>
            <person name="Liu W."/>
            <person name="Santuari L."/>
            <person name="Cao Q."/>
            <person name="Sharma T."/>
            <person name="Shen D."/>
            <person name="Roswanjaya Y."/>
            <person name="Wardhani T."/>
            <person name="Kalhor M.S."/>
            <person name="Jansen J."/>
            <person name="Van den Hoogen J."/>
            <person name="Gungor B."/>
            <person name="Hartog M."/>
            <person name="Hontelez J."/>
            <person name="Verver J."/>
            <person name="Yang W.-C."/>
            <person name="Schijlen E."/>
            <person name="Repin R."/>
            <person name="Schilthuizen M."/>
            <person name="Schranz E."/>
            <person name="Heidstra R."/>
            <person name="Miyata K."/>
            <person name="Fedorova E."/>
            <person name="Kohlen W."/>
            <person name="Bisseling T."/>
            <person name="Smit S."/>
            <person name="Geurts R."/>
        </authorList>
    </citation>
    <scope>NUCLEOTIDE SEQUENCE [LARGE SCALE GENOMIC DNA]</scope>
    <source>
        <strain evidence="3">cv. RG33-2</strain>
    </source>
</reference>
<dbReference type="STRING" id="63057.A0A2P5EFD6"/>
<dbReference type="InterPro" id="IPR032675">
    <property type="entry name" value="LRR_dom_sf"/>
</dbReference>
<dbReference type="Pfam" id="PF18511">
    <property type="entry name" value="F-box_5"/>
    <property type="match status" value="1"/>
</dbReference>
<gene>
    <name evidence="2" type="ORF">TorRG33x02_200130</name>
</gene>